<feature type="transmembrane region" description="Helical" evidence="1">
    <location>
        <begin position="20"/>
        <end position="39"/>
    </location>
</feature>
<evidence type="ECO:0000313" key="4">
    <source>
        <dbReference type="EMBL" id="CAD8215597.1"/>
    </source>
</evidence>
<evidence type="ECO:0000313" key="3">
    <source>
        <dbReference type="EMBL" id="CAD8214511.1"/>
    </source>
</evidence>
<evidence type="ECO:0000313" key="5">
    <source>
        <dbReference type="Proteomes" id="UP000683925"/>
    </source>
</evidence>
<feature type="transmembrane region" description="Helical" evidence="1">
    <location>
        <begin position="158"/>
        <end position="179"/>
    </location>
</feature>
<keyword evidence="5" id="KW-1185">Reference proteome</keyword>
<dbReference type="PANTHER" id="PTHR11319">
    <property type="entry name" value="G PROTEIN-COUPLED RECEPTOR-RELATED"/>
    <property type="match status" value="1"/>
</dbReference>
<sequence>MLWQMKKLDFQQKYRFKYIIIFVCIKLCCSNQTVVFGIFKERNFNNFIHRRRCFSNYGTDNHIYFGLFYFVFLALDFLYFLEQLDKIKLRKPIGYLFNEYNSKSYDWEQIKLSKKLSQSFDIFESDVLLMASLLGLCLLFYQLLAVKQKPYIIQNLNFLDILTEQICSLSIFISAVKYLSEKEMLQHYQFSFNFLSFRQLVKITDVEMNKLASP</sequence>
<evidence type="ECO:0000313" key="2">
    <source>
        <dbReference type="EMBL" id="CAD8214507.1"/>
    </source>
</evidence>
<evidence type="ECO:0008006" key="6">
    <source>
        <dbReference type="Google" id="ProtNLM"/>
    </source>
</evidence>
<keyword evidence="1" id="KW-0472">Membrane</keyword>
<reference evidence="4" key="1">
    <citation type="submission" date="2021-01" db="EMBL/GenBank/DDBJ databases">
        <authorList>
            <consortium name="Genoscope - CEA"/>
            <person name="William W."/>
        </authorList>
    </citation>
    <scope>NUCLEOTIDE SEQUENCE</scope>
</reference>
<organism evidence="4 5">
    <name type="scientific">Paramecium octaurelia</name>
    <dbReference type="NCBI Taxonomy" id="43137"/>
    <lineage>
        <taxon>Eukaryota</taxon>
        <taxon>Sar</taxon>
        <taxon>Alveolata</taxon>
        <taxon>Ciliophora</taxon>
        <taxon>Intramacronucleata</taxon>
        <taxon>Oligohymenophorea</taxon>
        <taxon>Peniculida</taxon>
        <taxon>Parameciidae</taxon>
        <taxon>Paramecium</taxon>
    </lineage>
</organism>
<feature type="transmembrane region" description="Helical" evidence="1">
    <location>
        <begin position="127"/>
        <end position="146"/>
    </location>
</feature>
<evidence type="ECO:0000256" key="1">
    <source>
        <dbReference type="SAM" id="Phobius"/>
    </source>
</evidence>
<dbReference type="AlphaFoldDB" id="A0A8S1YQS6"/>
<comment type="caution">
    <text evidence="4">The sequence shown here is derived from an EMBL/GenBank/DDBJ whole genome shotgun (WGS) entry which is preliminary data.</text>
</comment>
<keyword evidence="1" id="KW-0812">Transmembrane</keyword>
<dbReference type="PANTHER" id="PTHR11319:SF35">
    <property type="entry name" value="OUTER MEMBRANE PROTEIN PMPC-RELATED"/>
    <property type="match status" value="1"/>
</dbReference>
<dbReference type="EMBL" id="CAJJDP010000184">
    <property type="protein sequence ID" value="CAD8214511.1"/>
    <property type="molecule type" value="Genomic_DNA"/>
</dbReference>
<protein>
    <recommendedName>
        <fullName evidence="6">Transmembrane protein</fullName>
    </recommendedName>
</protein>
<dbReference type="EMBL" id="CAJJDP010000355">
    <property type="protein sequence ID" value="CAD8215597.1"/>
    <property type="molecule type" value="Genomic_DNA"/>
</dbReference>
<gene>
    <name evidence="2" type="ORF">POCTA_138.1.T1800023</name>
    <name evidence="3" type="ORF">POCTA_138.1.T1800029</name>
    <name evidence="4" type="ORF">POCTA_138.1.T3510001</name>
</gene>
<dbReference type="Proteomes" id="UP000683925">
    <property type="component" value="Unassembled WGS sequence"/>
</dbReference>
<dbReference type="EMBL" id="CAJJDP010000184">
    <property type="protein sequence ID" value="CAD8214507.1"/>
    <property type="molecule type" value="Genomic_DNA"/>
</dbReference>
<feature type="transmembrane region" description="Helical" evidence="1">
    <location>
        <begin position="63"/>
        <end position="81"/>
    </location>
</feature>
<accession>A0A8S1YQS6</accession>
<keyword evidence="1" id="KW-1133">Transmembrane helix</keyword>
<name>A0A8S1YQS6_PAROT</name>
<proteinExistence type="predicted"/>